<feature type="transmembrane region" description="Helical" evidence="8">
    <location>
        <begin position="12"/>
        <end position="29"/>
    </location>
</feature>
<evidence type="ECO:0000256" key="7">
    <source>
        <dbReference type="ARBA" id="ARBA00023136"/>
    </source>
</evidence>
<dbReference type="PANTHER" id="PTHR34975:SF2">
    <property type="entry name" value="SPORE GERMINATION PROTEIN A2"/>
    <property type="match status" value="1"/>
</dbReference>
<comment type="subcellular location">
    <subcellularLocation>
        <location evidence="1">Membrane</location>
        <topology evidence="1">Multi-pass membrane protein</topology>
    </subcellularLocation>
</comment>
<accession>A0ABY6Z520</accession>
<evidence type="ECO:0000313" key="9">
    <source>
        <dbReference type="EMBL" id="WAH37907.1"/>
    </source>
</evidence>
<keyword evidence="10" id="KW-1185">Reference proteome</keyword>
<name>A0ABY6Z520_9BACL</name>
<dbReference type="InterPro" id="IPR004761">
    <property type="entry name" value="Spore_GerAB"/>
</dbReference>
<feature type="transmembrane region" description="Helical" evidence="8">
    <location>
        <begin position="119"/>
        <end position="138"/>
    </location>
</feature>
<evidence type="ECO:0000256" key="2">
    <source>
        <dbReference type="ARBA" id="ARBA00007998"/>
    </source>
</evidence>
<comment type="similarity">
    <text evidence="2">Belongs to the amino acid-polyamine-organocation (APC) superfamily. Spore germination protein (SGP) (TC 2.A.3.9) family.</text>
</comment>
<keyword evidence="7 8" id="KW-0472">Membrane</keyword>
<dbReference type="Pfam" id="PF03845">
    <property type="entry name" value="Spore_permease"/>
    <property type="match status" value="1"/>
</dbReference>
<feature type="transmembrane region" description="Helical" evidence="8">
    <location>
        <begin position="145"/>
        <end position="164"/>
    </location>
</feature>
<dbReference type="RefSeq" id="WP_268045438.1">
    <property type="nucleotide sequence ID" value="NZ_CP104064.1"/>
</dbReference>
<dbReference type="EMBL" id="CP104064">
    <property type="protein sequence ID" value="WAH37907.1"/>
    <property type="molecule type" value="Genomic_DNA"/>
</dbReference>
<evidence type="ECO:0000256" key="6">
    <source>
        <dbReference type="ARBA" id="ARBA00022989"/>
    </source>
</evidence>
<feature type="transmembrane region" description="Helical" evidence="8">
    <location>
        <begin position="81"/>
        <end position="99"/>
    </location>
</feature>
<evidence type="ECO:0000256" key="3">
    <source>
        <dbReference type="ARBA" id="ARBA00022448"/>
    </source>
</evidence>
<feature type="transmembrane region" description="Helical" evidence="8">
    <location>
        <begin position="41"/>
        <end position="61"/>
    </location>
</feature>
<keyword evidence="6 8" id="KW-1133">Transmembrane helix</keyword>
<gene>
    <name evidence="9" type="ORF">NZD86_05285</name>
</gene>
<feature type="transmembrane region" description="Helical" evidence="8">
    <location>
        <begin position="305"/>
        <end position="322"/>
    </location>
</feature>
<feature type="transmembrane region" description="Helical" evidence="8">
    <location>
        <begin position="184"/>
        <end position="206"/>
    </location>
</feature>
<evidence type="ECO:0000256" key="4">
    <source>
        <dbReference type="ARBA" id="ARBA00022544"/>
    </source>
</evidence>
<dbReference type="PANTHER" id="PTHR34975">
    <property type="entry name" value="SPORE GERMINATION PROTEIN A2"/>
    <property type="match status" value="1"/>
</dbReference>
<dbReference type="Proteomes" id="UP001164803">
    <property type="component" value="Chromosome"/>
</dbReference>
<protein>
    <submittedName>
        <fullName evidence="9">Endospore germination permease</fullName>
    </submittedName>
</protein>
<dbReference type="NCBIfam" id="TIGR00912">
    <property type="entry name" value="2A0309"/>
    <property type="match status" value="1"/>
</dbReference>
<evidence type="ECO:0000313" key="10">
    <source>
        <dbReference type="Proteomes" id="UP001164803"/>
    </source>
</evidence>
<evidence type="ECO:0000256" key="5">
    <source>
        <dbReference type="ARBA" id="ARBA00022692"/>
    </source>
</evidence>
<organism evidence="9 10">
    <name type="scientific">Alicyclobacillus dauci</name>
    <dbReference type="NCBI Taxonomy" id="1475485"/>
    <lineage>
        <taxon>Bacteria</taxon>
        <taxon>Bacillati</taxon>
        <taxon>Bacillota</taxon>
        <taxon>Bacilli</taxon>
        <taxon>Bacillales</taxon>
        <taxon>Alicyclobacillaceae</taxon>
        <taxon>Alicyclobacillus</taxon>
    </lineage>
</organism>
<dbReference type="Gene3D" id="1.20.1740.10">
    <property type="entry name" value="Amino acid/polyamine transporter I"/>
    <property type="match status" value="1"/>
</dbReference>
<reference evidence="9" key="1">
    <citation type="submission" date="2022-08" db="EMBL/GenBank/DDBJ databases">
        <title>Alicyclobacillus dauci DSM2870, complete genome.</title>
        <authorList>
            <person name="Wang Q."/>
            <person name="Cai R."/>
            <person name="Wang Z."/>
        </authorList>
    </citation>
    <scope>NUCLEOTIDE SEQUENCE</scope>
    <source>
        <strain evidence="9">DSM 28700</strain>
    </source>
</reference>
<keyword evidence="3" id="KW-0813">Transport</keyword>
<feature type="transmembrane region" description="Helical" evidence="8">
    <location>
        <begin position="218"/>
        <end position="240"/>
    </location>
</feature>
<proteinExistence type="inferred from homology"/>
<feature type="transmembrane region" description="Helical" evidence="8">
    <location>
        <begin position="274"/>
        <end position="298"/>
    </location>
</feature>
<feature type="transmembrane region" description="Helical" evidence="8">
    <location>
        <begin position="334"/>
        <end position="354"/>
    </location>
</feature>
<sequence>MNSIQRISPWQLMMLLLPIVVATEILPVTDLTAKFAHERAWMSMMPATVTGFWCVLVLTELARRHPGRSIVQYSMDILGKWPGRFIGVVLLCQTLIYTSKVGSETMTFVSMFALPRTPRSVILLLFLTACGIATWAGIEIIARCAETFIPILIGFFVFVFVLLLPNMHPSFIRPVVGPYWVQTVFQAAIVPSAWYGEFVVLGFLLPLVKDTKNIRKSLLWLLLGIACFVALIALQSTMVAGPPTEKLTYSYYITARYISLGDFFERIDPLIVSIWMYGMIIKEALCLFVTAICLVHLTGLSDHRLVTIPVTLLSLLCALWFFPNIAELRSFLTYTFPFEGFIVQNLIPTFILGVDSLRRAIGRPAHA</sequence>
<evidence type="ECO:0000256" key="1">
    <source>
        <dbReference type="ARBA" id="ARBA00004141"/>
    </source>
</evidence>
<keyword evidence="4" id="KW-0309">Germination</keyword>
<evidence type="ECO:0000256" key="8">
    <source>
        <dbReference type="SAM" id="Phobius"/>
    </source>
</evidence>
<keyword evidence="5 8" id="KW-0812">Transmembrane</keyword>